<accession>A0AAD8UM00</accession>
<keyword evidence="2" id="KW-1185">Reference proteome</keyword>
<sequence length="82" mass="9012">MPIASLAFLNRLSCSFFGRVALFGLTALPCRVCLTLWFPAPRFPAGSRRLKVAKDARAWKGLGICLFGSDGDDNGDEVICFW</sequence>
<name>A0AAD8UM00_GLOAC</name>
<dbReference type="RefSeq" id="XP_060364304.1">
    <property type="nucleotide sequence ID" value="XM_060508387.1"/>
</dbReference>
<organism evidence="1 2">
    <name type="scientific">Glomerella acutata</name>
    <name type="common">Colletotrichum acutatum</name>
    <dbReference type="NCBI Taxonomy" id="27357"/>
    <lineage>
        <taxon>Eukaryota</taxon>
        <taxon>Fungi</taxon>
        <taxon>Dikarya</taxon>
        <taxon>Ascomycota</taxon>
        <taxon>Pezizomycotina</taxon>
        <taxon>Sordariomycetes</taxon>
        <taxon>Hypocreomycetidae</taxon>
        <taxon>Glomerellales</taxon>
        <taxon>Glomerellaceae</taxon>
        <taxon>Colletotrichum</taxon>
        <taxon>Colletotrichum acutatum species complex</taxon>
    </lineage>
</organism>
<dbReference type="GeneID" id="85392286"/>
<reference evidence="1" key="1">
    <citation type="submission" date="2021-12" db="EMBL/GenBank/DDBJ databases">
        <title>Comparative genomics, transcriptomics and evolutionary studies reveal genomic signatures of adaptation to plant cell wall in hemibiotrophic fungi.</title>
        <authorList>
            <consortium name="DOE Joint Genome Institute"/>
            <person name="Baroncelli R."/>
            <person name="Diaz J.F."/>
            <person name="Benocci T."/>
            <person name="Peng M."/>
            <person name="Battaglia E."/>
            <person name="Haridas S."/>
            <person name="Andreopoulos W."/>
            <person name="Labutti K."/>
            <person name="Pangilinan J."/>
            <person name="Floch G.L."/>
            <person name="Makela M.R."/>
            <person name="Henrissat B."/>
            <person name="Grigoriev I.V."/>
            <person name="Crouch J.A."/>
            <person name="De Vries R.P."/>
            <person name="Sukno S.A."/>
            <person name="Thon M.R."/>
        </authorList>
    </citation>
    <scope>NUCLEOTIDE SEQUENCE</scope>
    <source>
        <strain evidence="1">CBS 112980</strain>
    </source>
</reference>
<protein>
    <submittedName>
        <fullName evidence="1">Uncharacterized protein</fullName>
    </submittedName>
</protein>
<evidence type="ECO:0000313" key="1">
    <source>
        <dbReference type="EMBL" id="KAK1724249.1"/>
    </source>
</evidence>
<dbReference type="AlphaFoldDB" id="A0AAD8UM00"/>
<evidence type="ECO:0000313" key="2">
    <source>
        <dbReference type="Proteomes" id="UP001244207"/>
    </source>
</evidence>
<dbReference type="Proteomes" id="UP001244207">
    <property type="component" value="Unassembled WGS sequence"/>
</dbReference>
<gene>
    <name evidence="1" type="ORF">BDZ83DRAFT_623475</name>
</gene>
<comment type="caution">
    <text evidence="1">The sequence shown here is derived from an EMBL/GenBank/DDBJ whole genome shotgun (WGS) entry which is preliminary data.</text>
</comment>
<proteinExistence type="predicted"/>
<dbReference type="EMBL" id="JAHMHS010000054">
    <property type="protein sequence ID" value="KAK1724249.1"/>
    <property type="molecule type" value="Genomic_DNA"/>
</dbReference>